<dbReference type="PANTHER" id="PTHR43038">
    <property type="entry name" value="ATP-BINDING CASSETTE, SUB-FAMILY H, MEMBER 1"/>
    <property type="match status" value="1"/>
</dbReference>
<dbReference type="EMBL" id="JBHLTP010000004">
    <property type="protein sequence ID" value="MFC0523369.1"/>
    <property type="molecule type" value="Genomic_DNA"/>
</dbReference>
<evidence type="ECO:0000313" key="4">
    <source>
        <dbReference type="EMBL" id="MFC0523369.1"/>
    </source>
</evidence>
<gene>
    <name evidence="4" type="ORF">ACFFGV_07205</name>
</gene>
<dbReference type="PROSITE" id="PS50893">
    <property type="entry name" value="ABC_TRANSPORTER_2"/>
    <property type="match status" value="1"/>
</dbReference>
<evidence type="ECO:0000313" key="5">
    <source>
        <dbReference type="Proteomes" id="UP001589836"/>
    </source>
</evidence>
<sequence length="244" mass="27842">MIEFRKVVKKYKRNIVLTIPSLTLKPGAAYGVIGPNGAGKSTLLRLLASIERPSKGTIHYHGKPYKKVVKQVRKGIGYIPQEIALFEEFTVTQQIDFWKRISPATIDEAFVEEMVTTLKLHKVMHRRVSDLSGGWQRKVNLCVGMLHKPTICLLDEPTTGIDIAAKEDILYWLSTLHKQEGMTLVYISHDRHELTSLSDHFIVMHEGHILFCGETDMFFHQRSYLLEGQQSTYSSELGKILSYI</sequence>
<name>A0ABV6LM23_9BACI</name>
<keyword evidence="5" id="KW-1185">Reference proteome</keyword>
<comment type="caution">
    <text evidence="4">The sequence shown here is derived from an EMBL/GenBank/DDBJ whole genome shotgun (WGS) entry which is preliminary data.</text>
</comment>
<evidence type="ECO:0000256" key="1">
    <source>
        <dbReference type="ARBA" id="ARBA00022741"/>
    </source>
</evidence>
<feature type="domain" description="ABC transporter" evidence="3">
    <location>
        <begin position="2"/>
        <end position="231"/>
    </location>
</feature>
<evidence type="ECO:0000256" key="2">
    <source>
        <dbReference type="ARBA" id="ARBA00022840"/>
    </source>
</evidence>
<dbReference type="InterPro" id="IPR027417">
    <property type="entry name" value="P-loop_NTPase"/>
</dbReference>
<keyword evidence="2 4" id="KW-0067">ATP-binding</keyword>
<dbReference type="SUPFAM" id="SSF52540">
    <property type="entry name" value="P-loop containing nucleoside triphosphate hydrolases"/>
    <property type="match status" value="1"/>
</dbReference>
<dbReference type="Pfam" id="PF00005">
    <property type="entry name" value="ABC_tran"/>
    <property type="match status" value="1"/>
</dbReference>
<keyword evidence="1" id="KW-0547">Nucleotide-binding</keyword>
<dbReference type="InterPro" id="IPR003593">
    <property type="entry name" value="AAA+_ATPase"/>
</dbReference>
<dbReference type="Proteomes" id="UP001589836">
    <property type="component" value="Unassembled WGS sequence"/>
</dbReference>
<reference evidence="4 5" key="1">
    <citation type="submission" date="2024-09" db="EMBL/GenBank/DDBJ databases">
        <authorList>
            <person name="Sun Q."/>
            <person name="Mori K."/>
        </authorList>
    </citation>
    <scope>NUCLEOTIDE SEQUENCE [LARGE SCALE GENOMIC DNA]</scope>
    <source>
        <strain evidence="4 5">NCAIM B.02529</strain>
    </source>
</reference>
<proteinExistence type="predicted"/>
<organism evidence="4 5">
    <name type="scientific">Pontibacillus salicampi</name>
    <dbReference type="NCBI Taxonomy" id="1449801"/>
    <lineage>
        <taxon>Bacteria</taxon>
        <taxon>Bacillati</taxon>
        <taxon>Bacillota</taxon>
        <taxon>Bacilli</taxon>
        <taxon>Bacillales</taxon>
        <taxon>Bacillaceae</taxon>
        <taxon>Pontibacillus</taxon>
    </lineage>
</organism>
<dbReference type="InterPro" id="IPR003439">
    <property type="entry name" value="ABC_transporter-like_ATP-bd"/>
</dbReference>
<dbReference type="RefSeq" id="WP_377346084.1">
    <property type="nucleotide sequence ID" value="NZ_JBHLTP010000004.1"/>
</dbReference>
<evidence type="ECO:0000259" key="3">
    <source>
        <dbReference type="PROSITE" id="PS50893"/>
    </source>
</evidence>
<dbReference type="PANTHER" id="PTHR43038:SF7">
    <property type="entry name" value="ABC TRANSPORT SYSTEM ATP-BINDING PROTEIN"/>
    <property type="match status" value="1"/>
</dbReference>
<dbReference type="InterPro" id="IPR017871">
    <property type="entry name" value="ABC_transporter-like_CS"/>
</dbReference>
<dbReference type="SMART" id="SM00382">
    <property type="entry name" value="AAA"/>
    <property type="match status" value="1"/>
</dbReference>
<protein>
    <submittedName>
        <fullName evidence="4">ABC transporter ATP-binding protein</fullName>
    </submittedName>
</protein>
<dbReference type="Gene3D" id="3.40.50.300">
    <property type="entry name" value="P-loop containing nucleotide triphosphate hydrolases"/>
    <property type="match status" value="1"/>
</dbReference>
<dbReference type="GO" id="GO:0005524">
    <property type="term" value="F:ATP binding"/>
    <property type="evidence" value="ECO:0007669"/>
    <property type="project" value="UniProtKB-KW"/>
</dbReference>
<accession>A0ABV6LM23</accession>
<dbReference type="PROSITE" id="PS00211">
    <property type="entry name" value="ABC_TRANSPORTER_1"/>
    <property type="match status" value="1"/>
</dbReference>
<dbReference type="CDD" id="cd03230">
    <property type="entry name" value="ABC_DR_subfamily_A"/>
    <property type="match status" value="1"/>
</dbReference>